<evidence type="ECO:0000313" key="1">
    <source>
        <dbReference type="EMBL" id="KAJ8649347.1"/>
    </source>
</evidence>
<accession>A0ACC2MU61</accession>
<dbReference type="Proteomes" id="UP001234297">
    <property type="component" value="Chromosome 1"/>
</dbReference>
<reference evidence="1 2" key="1">
    <citation type="journal article" date="2022" name="Hortic Res">
        <title>A haplotype resolved chromosomal level avocado genome allows analysis of novel avocado genes.</title>
        <authorList>
            <person name="Nath O."/>
            <person name="Fletcher S.J."/>
            <person name="Hayward A."/>
            <person name="Shaw L.M."/>
            <person name="Masouleh A.K."/>
            <person name="Furtado A."/>
            <person name="Henry R.J."/>
            <person name="Mitter N."/>
        </authorList>
    </citation>
    <scope>NUCLEOTIDE SEQUENCE [LARGE SCALE GENOMIC DNA]</scope>
    <source>
        <strain evidence="2">cv. Hass</strain>
    </source>
</reference>
<proteinExistence type="predicted"/>
<protein>
    <submittedName>
        <fullName evidence="1">Uncharacterized protein</fullName>
    </submittedName>
</protein>
<dbReference type="EMBL" id="CM056809">
    <property type="protein sequence ID" value="KAJ8649347.1"/>
    <property type="molecule type" value="Genomic_DNA"/>
</dbReference>
<evidence type="ECO:0000313" key="2">
    <source>
        <dbReference type="Proteomes" id="UP001234297"/>
    </source>
</evidence>
<sequence length="227" mass="25206">MFGNGLQVRILGVFCDIKENVCLVAFWSVERRRALSAILRFLSIRPPPIGYCQSAVLKGRVYKPSFCAENSPESFSIPNPFLFPSNPPLLLLLRLEAAVTGLHRDWTPPTTATTAIPHSSPSFGSDWRLQLVQPSSHRRTPPTFSLVSICSCYKPGLRQLGLDQTVGQLPHGPLKMAPYCPPQDKQLAVDLEECPICFLSFLGFGFEDATSLNYLARIDHKTLNCAF</sequence>
<keyword evidence="2" id="KW-1185">Reference proteome</keyword>
<name>A0ACC2MU61_PERAE</name>
<organism evidence="1 2">
    <name type="scientific">Persea americana</name>
    <name type="common">Avocado</name>
    <dbReference type="NCBI Taxonomy" id="3435"/>
    <lineage>
        <taxon>Eukaryota</taxon>
        <taxon>Viridiplantae</taxon>
        <taxon>Streptophyta</taxon>
        <taxon>Embryophyta</taxon>
        <taxon>Tracheophyta</taxon>
        <taxon>Spermatophyta</taxon>
        <taxon>Magnoliopsida</taxon>
        <taxon>Magnoliidae</taxon>
        <taxon>Laurales</taxon>
        <taxon>Lauraceae</taxon>
        <taxon>Persea</taxon>
    </lineage>
</organism>
<gene>
    <name evidence="1" type="ORF">MRB53_002370</name>
</gene>
<comment type="caution">
    <text evidence="1">The sequence shown here is derived from an EMBL/GenBank/DDBJ whole genome shotgun (WGS) entry which is preliminary data.</text>
</comment>